<dbReference type="GO" id="GO:0016020">
    <property type="term" value="C:membrane"/>
    <property type="evidence" value="ECO:0007669"/>
    <property type="project" value="TreeGrafter"/>
</dbReference>
<proteinExistence type="predicted"/>
<reference evidence="3 4" key="1">
    <citation type="submission" date="2018-10" db="EMBL/GenBank/DDBJ databases">
        <title>Genomic Encyclopedia of Archaeal and Bacterial Type Strains, Phase II (KMG-II): from individual species to whole genera.</title>
        <authorList>
            <person name="Goeker M."/>
        </authorList>
    </citation>
    <scope>NUCLEOTIDE SEQUENCE [LARGE SCALE GENOMIC DNA]</scope>
    <source>
        <strain evidence="3 4">DSM 235</strain>
    </source>
</reference>
<protein>
    <submittedName>
        <fullName evidence="3">Peptidoglycan/LPS O-acetylase OafA/YrhL</fullName>
    </submittedName>
</protein>
<feature type="transmembrane region" description="Helical" evidence="1">
    <location>
        <begin position="233"/>
        <end position="252"/>
    </location>
</feature>
<organism evidence="3 4">
    <name type="scientific">Thiocapsa rosea</name>
    <dbReference type="NCBI Taxonomy" id="69360"/>
    <lineage>
        <taxon>Bacteria</taxon>
        <taxon>Pseudomonadati</taxon>
        <taxon>Pseudomonadota</taxon>
        <taxon>Gammaproteobacteria</taxon>
        <taxon>Chromatiales</taxon>
        <taxon>Chromatiaceae</taxon>
        <taxon>Thiocapsa</taxon>
    </lineage>
</organism>
<dbReference type="PANTHER" id="PTHR23028">
    <property type="entry name" value="ACETYLTRANSFERASE"/>
    <property type="match status" value="1"/>
</dbReference>
<feature type="transmembrane region" description="Helical" evidence="1">
    <location>
        <begin position="296"/>
        <end position="321"/>
    </location>
</feature>
<dbReference type="Pfam" id="PF01757">
    <property type="entry name" value="Acyl_transf_3"/>
    <property type="match status" value="1"/>
</dbReference>
<comment type="caution">
    <text evidence="3">The sequence shown here is derived from an EMBL/GenBank/DDBJ whole genome shotgun (WGS) entry which is preliminary data.</text>
</comment>
<dbReference type="PANTHER" id="PTHR23028:SF53">
    <property type="entry name" value="ACYL_TRANSF_3 DOMAIN-CONTAINING PROTEIN"/>
    <property type="match status" value="1"/>
</dbReference>
<evidence type="ECO:0000256" key="1">
    <source>
        <dbReference type="SAM" id="Phobius"/>
    </source>
</evidence>
<evidence type="ECO:0000313" key="3">
    <source>
        <dbReference type="EMBL" id="RKT44479.1"/>
    </source>
</evidence>
<dbReference type="InterPro" id="IPR002656">
    <property type="entry name" value="Acyl_transf_3_dom"/>
</dbReference>
<evidence type="ECO:0000313" key="4">
    <source>
        <dbReference type="Proteomes" id="UP000274556"/>
    </source>
</evidence>
<feature type="transmembrane region" description="Helical" evidence="1">
    <location>
        <begin position="113"/>
        <end position="139"/>
    </location>
</feature>
<feature type="domain" description="Acyltransferase 3" evidence="2">
    <location>
        <begin position="2"/>
        <end position="314"/>
    </location>
</feature>
<dbReference type="EMBL" id="RBXL01000001">
    <property type="protein sequence ID" value="RKT44479.1"/>
    <property type="molecule type" value="Genomic_DNA"/>
</dbReference>
<feature type="transmembrane region" description="Helical" evidence="1">
    <location>
        <begin position="75"/>
        <end position="93"/>
    </location>
</feature>
<dbReference type="AlphaFoldDB" id="A0A495V570"/>
<dbReference type="Proteomes" id="UP000274556">
    <property type="component" value="Unassembled WGS sequence"/>
</dbReference>
<dbReference type="InterPro" id="IPR050879">
    <property type="entry name" value="Acyltransferase_3"/>
</dbReference>
<sequence>MAVLLVMFLHLRDLERVYRADAVLPGWADIGHSGVDLFFVISGFIMVLIGHAYPATRGAAGRFLYHRWARIYPTYWFWFLLTLAFYLSAPAWLRFEAGQVTHLVESFFLIPTWTPQLVPVSWTLKYELYFYLIFSLVILVPARRRILLLLVWAGYMLIGQQFCYDAPDVLCHKSLFLTMHPLAFEFLFGAVVAGIYLYRRSLHPRFIFILGSCLLVGSFVIYIRSGVNLDDNSWYRVLLFGFPSALLLYGCVELERQQGLRVPAWVVVIGNASYSIYLSHFLLFDLLYGRLATLSVLPAALVAGIVFTLSLGVGLMAYRWVERPLLHLSRGCFGSARYDPAGQKAA</sequence>
<evidence type="ECO:0000259" key="2">
    <source>
        <dbReference type="Pfam" id="PF01757"/>
    </source>
</evidence>
<accession>A0A495V570</accession>
<feature type="transmembrane region" description="Helical" evidence="1">
    <location>
        <begin position="35"/>
        <end position="54"/>
    </location>
</feature>
<dbReference type="GO" id="GO:0016747">
    <property type="term" value="F:acyltransferase activity, transferring groups other than amino-acyl groups"/>
    <property type="evidence" value="ECO:0007669"/>
    <property type="project" value="InterPro"/>
</dbReference>
<keyword evidence="1" id="KW-0812">Transmembrane</keyword>
<dbReference type="GO" id="GO:0000271">
    <property type="term" value="P:polysaccharide biosynthetic process"/>
    <property type="evidence" value="ECO:0007669"/>
    <property type="project" value="TreeGrafter"/>
</dbReference>
<feature type="transmembrane region" description="Helical" evidence="1">
    <location>
        <begin position="182"/>
        <end position="199"/>
    </location>
</feature>
<keyword evidence="4" id="KW-1185">Reference proteome</keyword>
<name>A0A495V570_9GAMM</name>
<feature type="transmembrane region" description="Helical" evidence="1">
    <location>
        <begin position="264"/>
        <end position="284"/>
    </location>
</feature>
<gene>
    <name evidence="3" type="ORF">BDD21_1863</name>
</gene>
<feature type="transmembrane region" description="Helical" evidence="1">
    <location>
        <begin position="146"/>
        <end position="162"/>
    </location>
</feature>
<keyword evidence="1" id="KW-0472">Membrane</keyword>
<keyword evidence="1" id="KW-1133">Transmembrane helix</keyword>
<feature type="transmembrane region" description="Helical" evidence="1">
    <location>
        <begin position="206"/>
        <end position="227"/>
    </location>
</feature>